<gene>
    <name evidence="2" type="ORF">DKX38_010491</name>
</gene>
<feature type="domain" description="Neprosin PEP catalytic" evidence="1">
    <location>
        <begin position="171"/>
        <end position="460"/>
    </location>
</feature>
<protein>
    <recommendedName>
        <fullName evidence="1">Neprosin PEP catalytic domain-containing protein</fullName>
    </recommendedName>
</protein>
<sequence length="930" mass="104837">MAGSCCSRGLPLEGMAILLGIIIFGSGIGEGDLIPGKKILEDRKKIKHLKSSTVRRLQSEDGDIIDCIDIYKQPAFDHPALRNHTIQMAPSYDPNIEEATAKANRLQNQDSSMSLASRLWQKSGSCRKGTIPVRRLPQKVSLKTNSLEDYGRKKPSSYPPLTHINEDIGSNLQQSNRSVAILLTEGYSYSGVKGDIQVWNPHVESDDEYSTSQVSLKSGPYYDFESVEAGWAVNPSVYGDRKTRLFVYWTADASKKTGCFDLTCPGFVQTSSEIALGAAIYPLSVPSGLPYQITLFIFKVREANCQLMLAFPPLQPSLSSEMYLSFYLNLFQDPNTGNWWVQYGEKTNLGYWPPDLFASLRGNAETAQWGGEVYSSKLERPPHTRTAMGNGQFPDYISGDSGCIKRMRIRENSLVLKFPEWVSTYLDEYRCYNAEYIGDYIEDPERSPYACTYVSGAAFPPALTKESLFVFFILDCKREGNSNGVNGKAKARNYRSEINRRLKLLNKPAVKTIKSEDGDVIACVDIYRQPAFDHPDLKNHTIQVNLRAPFHKPYIFVPKFAIVITESAKKGHELFHENPLSTVASASQNMQMQPSFIPSIETPNGEHENSRPVVSQLWKKRGSCPKGTIPIRRIRRRELLRTNGRKSPERLDRTNKTASQDRFMYLNNTRDSILYPTPENRSTAVLMTYGYNYIGASGEINVWNPRVEKLPEFTTAQIWLKNGEVNNFESVEAGWTVHPAEYSDARTRFFVYWTVDGYKKTGCFDLTCYGFVQTSTEIALGGAVDPGSSSFQQQYVLPINIFMDPTTTNWWLVFHDIYVGYWPGSLFSLLKHSATSVEWGGQVYSVNVRKTPHTKTAMGSGYDAEELYGLACFIGHPRILDYSKSYKYPTFVGIWKDEYNCYSAVNYKAGNANDEATFFFGGPGQSYRCP</sequence>
<comment type="caution">
    <text evidence="2">The sequence shown here is derived from an EMBL/GenBank/DDBJ whole genome shotgun (WGS) entry which is preliminary data.</text>
</comment>
<evidence type="ECO:0000259" key="1">
    <source>
        <dbReference type="PROSITE" id="PS52045"/>
    </source>
</evidence>
<dbReference type="InterPro" id="IPR053168">
    <property type="entry name" value="Glutamic_endopeptidase"/>
</dbReference>
<proteinExistence type="predicted"/>
<feature type="domain" description="Neprosin PEP catalytic" evidence="1">
    <location>
        <begin position="674"/>
        <end position="930"/>
    </location>
</feature>
<dbReference type="EMBL" id="VDCV01000006">
    <property type="protein sequence ID" value="KAB5553180.1"/>
    <property type="molecule type" value="Genomic_DNA"/>
</dbReference>
<dbReference type="InterPro" id="IPR025521">
    <property type="entry name" value="Neprosin_propep"/>
</dbReference>
<organism evidence="2 3">
    <name type="scientific">Salix brachista</name>
    <dbReference type="NCBI Taxonomy" id="2182728"/>
    <lineage>
        <taxon>Eukaryota</taxon>
        <taxon>Viridiplantae</taxon>
        <taxon>Streptophyta</taxon>
        <taxon>Embryophyta</taxon>
        <taxon>Tracheophyta</taxon>
        <taxon>Spermatophyta</taxon>
        <taxon>Magnoliopsida</taxon>
        <taxon>eudicotyledons</taxon>
        <taxon>Gunneridae</taxon>
        <taxon>Pentapetalae</taxon>
        <taxon>rosids</taxon>
        <taxon>fabids</taxon>
        <taxon>Malpighiales</taxon>
        <taxon>Salicaceae</taxon>
        <taxon>Saliceae</taxon>
        <taxon>Salix</taxon>
    </lineage>
</organism>
<dbReference type="InterPro" id="IPR004314">
    <property type="entry name" value="Neprosin"/>
</dbReference>
<dbReference type="Pfam" id="PF03080">
    <property type="entry name" value="Neprosin"/>
    <property type="match status" value="3"/>
</dbReference>
<reference evidence="3" key="1">
    <citation type="journal article" date="2019" name="Gigascience">
        <title>De novo genome assembly of the endangered Acer yangbiense, a plant species with extremely small populations endemic to Yunnan Province, China.</title>
        <authorList>
            <person name="Yang J."/>
            <person name="Wariss H.M."/>
            <person name="Tao L."/>
            <person name="Zhang R."/>
            <person name="Yun Q."/>
            <person name="Hollingsworth P."/>
            <person name="Dao Z."/>
            <person name="Luo G."/>
            <person name="Guo H."/>
            <person name="Ma Y."/>
            <person name="Sun W."/>
        </authorList>
    </citation>
    <scope>NUCLEOTIDE SEQUENCE [LARGE SCALE GENOMIC DNA]</scope>
    <source>
        <strain evidence="3">cv. br00</strain>
    </source>
</reference>
<dbReference type="Proteomes" id="UP000326939">
    <property type="component" value="Chromosome 6"/>
</dbReference>
<evidence type="ECO:0000313" key="3">
    <source>
        <dbReference type="Proteomes" id="UP000326939"/>
    </source>
</evidence>
<evidence type="ECO:0000313" key="2">
    <source>
        <dbReference type="EMBL" id="KAB5553180.1"/>
    </source>
</evidence>
<dbReference type="AlphaFoldDB" id="A0A5N5MDB6"/>
<dbReference type="PANTHER" id="PTHR31589">
    <property type="entry name" value="PROTEIN, PUTATIVE (DUF239)-RELATED-RELATED"/>
    <property type="match status" value="1"/>
</dbReference>
<dbReference type="PANTHER" id="PTHR31589:SF2">
    <property type="entry name" value="ASLB (DUF239)-RELATED"/>
    <property type="match status" value="1"/>
</dbReference>
<dbReference type="PROSITE" id="PS52045">
    <property type="entry name" value="NEPROSIN_PEP_CD"/>
    <property type="match status" value="2"/>
</dbReference>
<name>A0A5N5MDB6_9ROSI</name>
<dbReference type="Gene3D" id="3.90.1320.10">
    <property type="entry name" value="Outer-capsid protein sigma 3, large lobe"/>
    <property type="match status" value="2"/>
</dbReference>
<dbReference type="Pfam" id="PF14365">
    <property type="entry name" value="Neprosin_AP"/>
    <property type="match status" value="3"/>
</dbReference>
<keyword evidence="3" id="KW-1185">Reference proteome</keyword>
<accession>A0A5N5MDB6</accession>